<keyword evidence="1" id="KW-1133">Transmembrane helix</keyword>
<sequence length="225" mass="25063">MSKFAHHRPPLLPFTMITLTGCEPLLTPLVPGPDDALIFNVPERERCNSELVVQSRKVPPYVVTIPNAASGPLAHRRIGLITFHGKVSMLEGVIQVAAEVAHWSAEPPFGFNNHNICGPIVSGLWSMRILMPWGITASEELKFYDRNGPQNLDKVIVIAYCCIVLVVMSWTYISSSRSLKPLSCTITPSHGTEQLVYRPECFELFHCTLGALWRVQLSHTALYTL</sequence>
<dbReference type="VEuPathDB" id="FungiDB:PSTT_16145"/>
<name>A0A2S4UE65_9BASI</name>
<evidence type="ECO:0000256" key="1">
    <source>
        <dbReference type="SAM" id="Phobius"/>
    </source>
</evidence>
<keyword evidence="1" id="KW-0812">Transmembrane</keyword>
<dbReference type="EMBL" id="PKSL01000337">
    <property type="protein sequence ID" value="POV95582.1"/>
    <property type="molecule type" value="Genomic_DNA"/>
</dbReference>
<keyword evidence="1" id="KW-0472">Membrane</keyword>
<protein>
    <submittedName>
        <fullName evidence="2">Uncharacterized protein</fullName>
    </submittedName>
</protein>
<gene>
    <name evidence="2" type="ORF">PSTT_16145</name>
</gene>
<proteinExistence type="predicted"/>
<evidence type="ECO:0000313" key="2">
    <source>
        <dbReference type="EMBL" id="POV95582.1"/>
    </source>
</evidence>
<dbReference type="PROSITE" id="PS51257">
    <property type="entry name" value="PROKAR_LIPOPROTEIN"/>
    <property type="match status" value="1"/>
</dbReference>
<dbReference type="Proteomes" id="UP000239156">
    <property type="component" value="Unassembled WGS sequence"/>
</dbReference>
<evidence type="ECO:0000313" key="3">
    <source>
        <dbReference type="Proteomes" id="UP000239156"/>
    </source>
</evidence>
<feature type="transmembrane region" description="Helical" evidence="1">
    <location>
        <begin position="155"/>
        <end position="173"/>
    </location>
</feature>
<organism evidence="2 3">
    <name type="scientific">Puccinia striiformis</name>
    <dbReference type="NCBI Taxonomy" id="27350"/>
    <lineage>
        <taxon>Eukaryota</taxon>
        <taxon>Fungi</taxon>
        <taxon>Dikarya</taxon>
        <taxon>Basidiomycota</taxon>
        <taxon>Pucciniomycotina</taxon>
        <taxon>Pucciniomycetes</taxon>
        <taxon>Pucciniales</taxon>
        <taxon>Pucciniaceae</taxon>
        <taxon>Puccinia</taxon>
    </lineage>
</organism>
<dbReference type="AlphaFoldDB" id="A0A2S4UE65"/>
<reference evidence="2" key="1">
    <citation type="submission" date="2017-12" db="EMBL/GenBank/DDBJ databases">
        <title>Gene loss provides genomic basis for host adaptation in cereal stripe rust fungi.</title>
        <authorList>
            <person name="Xia C."/>
        </authorList>
    </citation>
    <scope>NUCLEOTIDE SEQUENCE [LARGE SCALE GENOMIC DNA]</scope>
    <source>
        <strain evidence="2">93-210</strain>
    </source>
</reference>
<comment type="caution">
    <text evidence="2">The sequence shown here is derived from an EMBL/GenBank/DDBJ whole genome shotgun (WGS) entry which is preliminary data.</text>
</comment>
<keyword evidence="3" id="KW-1185">Reference proteome</keyword>
<accession>A0A2S4UE65</accession>